<dbReference type="Pfam" id="PF02170">
    <property type="entry name" value="PAZ"/>
    <property type="match status" value="1"/>
</dbReference>
<comment type="similarity">
    <text evidence="1">Belongs to the argonaute family.</text>
</comment>
<comment type="caution">
    <text evidence="5">The sequence shown here is derived from an EMBL/GenBank/DDBJ whole genome shotgun (WGS) entry which is preliminary data.</text>
</comment>
<organism evidence="5 6">
    <name type="scientific">Mucor circinelloides f. lusitanicus</name>
    <name type="common">Mucor racemosus var. lusitanicus</name>
    <dbReference type="NCBI Taxonomy" id="29924"/>
    <lineage>
        <taxon>Eukaryota</taxon>
        <taxon>Fungi</taxon>
        <taxon>Fungi incertae sedis</taxon>
        <taxon>Mucoromycota</taxon>
        <taxon>Mucoromycotina</taxon>
        <taxon>Mucoromycetes</taxon>
        <taxon>Mucorales</taxon>
        <taxon>Mucorineae</taxon>
        <taxon>Mucoraceae</taxon>
        <taxon>Mucor</taxon>
    </lineage>
</organism>
<evidence type="ECO:0000313" key="6">
    <source>
        <dbReference type="Proteomes" id="UP000469890"/>
    </source>
</evidence>
<dbReference type="InterPro" id="IPR012337">
    <property type="entry name" value="RNaseH-like_sf"/>
</dbReference>
<dbReference type="InterPro" id="IPR045246">
    <property type="entry name" value="Piwi_ago-like"/>
</dbReference>
<evidence type="ECO:0000313" key="5">
    <source>
        <dbReference type="EMBL" id="KAF1796718.1"/>
    </source>
</evidence>
<proteinExistence type="inferred from homology"/>
<dbReference type="Pfam" id="PF16487">
    <property type="entry name" value="ArgoMid"/>
    <property type="match status" value="1"/>
</dbReference>
<dbReference type="Gene3D" id="3.40.50.2300">
    <property type="match status" value="1"/>
</dbReference>
<dbReference type="Pfam" id="PF02171">
    <property type="entry name" value="Piwi"/>
    <property type="match status" value="1"/>
</dbReference>
<protein>
    <submittedName>
        <fullName evidence="5">Piwi domain-containing protein</fullName>
    </submittedName>
</protein>
<dbReference type="PROSITE" id="PS50822">
    <property type="entry name" value="PIWI"/>
    <property type="match status" value="1"/>
</dbReference>
<feature type="domain" description="PAZ" evidence="3">
    <location>
        <begin position="224"/>
        <end position="335"/>
    </location>
</feature>
<dbReference type="InterPro" id="IPR014811">
    <property type="entry name" value="ArgoL1"/>
</dbReference>
<dbReference type="GO" id="GO:0003723">
    <property type="term" value="F:RNA binding"/>
    <property type="evidence" value="ECO:0007669"/>
    <property type="project" value="InterPro"/>
</dbReference>
<dbReference type="SMART" id="SM00949">
    <property type="entry name" value="PAZ"/>
    <property type="match status" value="1"/>
</dbReference>
<dbReference type="SMART" id="SM01163">
    <property type="entry name" value="DUF1785"/>
    <property type="match status" value="1"/>
</dbReference>
<dbReference type="SMART" id="SM00950">
    <property type="entry name" value="Piwi"/>
    <property type="match status" value="1"/>
</dbReference>
<evidence type="ECO:0000256" key="1">
    <source>
        <dbReference type="RuleBase" id="RU361178"/>
    </source>
</evidence>
<evidence type="ECO:0000259" key="4">
    <source>
        <dbReference type="PROSITE" id="PS50822"/>
    </source>
</evidence>
<dbReference type="Proteomes" id="UP000469890">
    <property type="component" value="Unassembled WGS sequence"/>
</dbReference>
<reference evidence="5 6" key="1">
    <citation type="submission" date="2019-09" db="EMBL/GenBank/DDBJ databases">
        <authorList>
            <consortium name="DOE Joint Genome Institute"/>
            <person name="Mondo S.J."/>
            <person name="Navarro-Mendoza M.I."/>
            <person name="Perez-Arques C."/>
            <person name="Panchal S."/>
            <person name="Nicolas F.E."/>
            <person name="Ganguly P."/>
            <person name="Pangilinan J."/>
            <person name="Grigoriev I."/>
            <person name="Heitman J."/>
            <person name="Sanya K."/>
            <person name="Garre V."/>
        </authorList>
    </citation>
    <scope>NUCLEOTIDE SEQUENCE [LARGE SCALE GENOMIC DNA]</scope>
    <source>
        <strain evidence="5 6">MU402</strain>
    </source>
</reference>
<dbReference type="InterPro" id="IPR036085">
    <property type="entry name" value="PAZ_dom_sf"/>
</dbReference>
<feature type="domain" description="Piwi" evidence="4">
    <location>
        <begin position="491"/>
        <end position="784"/>
    </location>
</feature>
<feature type="region of interest" description="Disordered" evidence="2">
    <location>
        <begin position="1"/>
        <end position="24"/>
    </location>
</feature>
<dbReference type="PROSITE" id="PS50821">
    <property type="entry name" value="PAZ"/>
    <property type="match status" value="1"/>
</dbReference>
<dbReference type="EMBL" id="JAAECE010000011">
    <property type="protein sequence ID" value="KAF1796718.1"/>
    <property type="molecule type" value="Genomic_DNA"/>
</dbReference>
<evidence type="ECO:0000256" key="2">
    <source>
        <dbReference type="SAM" id="MobiDB-lite"/>
    </source>
</evidence>
<dbReference type="InterPro" id="IPR032474">
    <property type="entry name" value="Argonaute_N"/>
</dbReference>
<dbReference type="Pfam" id="PF08699">
    <property type="entry name" value="ArgoL1"/>
    <property type="match status" value="1"/>
</dbReference>
<dbReference type="SUPFAM" id="SSF101690">
    <property type="entry name" value="PAZ domain"/>
    <property type="match status" value="1"/>
</dbReference>
<dbReference type="Pfam" id="PF16486">
    <property type="entry name" value="ArgoN"/>
    <property type="match status" value="1"/>
</dbReference>
<name>A0A8H4B6N2_MUCCL</name>
<dbReference type="SUPFAM" id="SSF53098">
    <property type="entry name" value="Ribonuclease H-like"/>
    <property type="match status" value="1"/>
</dbReference>
<dbReference type="Gene3D" id="2.170.260.10">
    <property type="entry name" value="paz domain"/>
    <property type="match status" value="1"/>
</dbReference>
<dbReference type="InterPro" id="IPR032473">
    <property type="entry name" value="Argonaute_Mid_dom"/>
</dbReference>
<accession>A0A8H4B6N2</accession>
<dbReference type="PANTHER" id="PTHR22891">
    <property type="entry name" value="EUKARYOTIC TRANSLATION INITIATION FACTOR 2C"/>
    <property type="match status" value="1"/>
</dbReference>
<dbReference type="CDD" id="cd04657">
    <property type="entry name" value="Piwi_ago-like"/>
    <property type="match status" value="1"/>
</dbReference>
<dbReference type="CDD" id="cd02846">
    <property type="entry name" value="PAZ_argonaute_like"/>
    <property type="match status" value="1"/>
</dbReference>
<dbReference type="InterPro" id="IPR003165">
    <property type="entry name" value="Piwi"/>
</dbReference>
<dbReference type="AlphaFoldDB" id="A0A8H4B6N2"/>
<sequence>MLSTTSSQKNLTSIVSRPNVGTQGRSTKIRTNFYSVEAVPTGNVYHYDIDFEPTLPEAKSRAVWESFQKNEGREFCGHTKTIFDGRKNVFAAASLKFGDNEAKQFQVDMNSSPVFGRSPKNVLTIRIKLAGAVNMDELQLFLDGKLAETPNCKKAIMVLDNLIRQQPSQKHFTFGRSIFTTEGRRPLPNGAELWQGFYQSVRPTAGKLLVNIDTSATAVYESGPVPDLVAHYLDKRSMDDLRGGIHPRDLQLVTKMLKGRTIVVTHRGERKRTYKITGLGLAADKLKFKNEEGKQSTVAAYFTAKYNKRLAYPFLPCIQVKQDIFLPMEVCELVPGQRYTKKLNGNVRLNKISDDLKMLEHKNEYMQEFGMSIKQEMEIINARVLKAPSIKYNPSQPLFVPQGASWSLRGKKLAKPATLKSWSVVNFAGFISQPAVQGFLREMCSTLHEFGLTVVNRSPPIVSSDPQANIEQVLKDAWLKAGNAAKAEPQIIMCIVPNVNSQIYGEIKRITDTVIGVPSQVIKSNNVMKPNKQYCANVTLKLNVKMGGVNYSLNNTDIPFMTKKPTIIMGADVNHPAPGAENSSSIAAITASMDPQATKFVSSISYQDGRTEIIKDMAGMVKKMLVAFYKQNRQKPAQIIFYRDGVSEGQFQAVLDEEVAAVRAACESLEKTYKPTLTFVVVQKRHHARFFPISREDSDKNGNCLPGTVVDTNIVHPFEFDFYLQSHTAIKGTARSAKYIVLHDDNKFSADALQELTYRLCYVYGRSSCAVSVVPAAYYADIVAGRGRLHSRGGDWSGASTNTDDAETQKASYAPVNPKLNNSMYYM</sequence>
<dbReference type="InterPro" id="IPR036397">
    <property type="entry name" value="RNaseH_sf"/>
</dbReference>
<gene>
    <name evidence="5" type="ORF">FB192DRAFT_1462948</name>
</gene>
<evidence type="ECO:0000259" key="3">
    <source>
        <dbReference type="PROSITE" id="PS50821"/>
    </source>
</evidence>
<dbReference type="InterPro" id="IPR003100">
    <property type="entry name" value="PAZ_dom"/>
</dbReference>
<dbReference type="Gene3D" id="3.30.420.10">
    <property type="entry name" value="Ribonuclease H-like superfamily/Ribonuclease H"/>
    <property type="match status" value="1"/>
</dbReference>